<dbReference type="PROSITE" id="PS51128">
    <property type="entry name" value="ZF_DKSA_2"/>
    <property type="match status" value="1"/>
</dbReference>
<dbReference type="GO" id="GO:1900378">
    <property type="term" value="P:positive regulation of secondary metabolite biosynthetic process"/>
    <property type="evidence" value="ECO:0007669"/>
    <property type="project" value="TreeGrafter"/>
</dbReference>
<evidence type="ECO:0000313" key="7">
    <source>
        <dbReference type="Proteomes" id="UP000045824"/>
    </source>
</evidence>
<dbReference type="RefSeq" id="WP_050118219.1">
    <property type="nucleotide sequence ID" value="NZ_CAWMAB010000001.1"/>
</dbReference>
<dbReference type="Gene3D" id="1.20.120.910">
    <property type="entry name" value="DksA, coiled-coil domain"/>
    <property type="match status" value="1"/>
</dbReference>
<dbReference type="Proteomes" id="UP000045824">
    <property type="component" value="Unassembled WGS sequence"/>
</dbReference>
<dbReference type="NCBIfam" id="TIGR02419">
    <property type="entry name" value="C4_traR_proteo"/>
    <property type="match status" value="1"/>
</dbReference>
<evidence type="ECO:0000256" key="2">
    <source>
        <dbReference type="ARBA" id="ARBA00022771"/>
    </source>
</evidence>
<keyword evidence="1" id="KW-0479">Metal-binding</keyword>
<accession>A0A0T9KKT8</accession>
<evidence type="ECO:0000259" key="5">
    <source>
        <dbReference type="Pfam" id="PF01258"/>
    </source>
</evidence>
<evidence type="ECO:0000313" key="6">
    <source>
        <dbReference type="EMBL" id="CNE09342.1"/>
    </source>
</evidence>
<gene>
    <name evidence="6" type="primary">dksA2_1</name>
    <name evidence="6" type="ORF">ERS008491_00400</name>
</gene>
<dbReference type="Pfam" id="PF01258">
    <property type="entry name" value="zf-dskA_traR"/>
    <property type="match status" value="1"/>
</dbReference>
<keyword evidence="3" id="KW-0862">Zinc</keyword>
<dbReference type="PANTHER" id="PTHR38777:SF1">
    <property type="entry name" value="DNAK SUPPRESSOR PROTEIN"/>
    <property type="match status" value="1"/>
</dbReference>
<evidence type="ECO:0000256" key="3">
    <source>
        <dbReference type="ARBA" id="ARBA00022833"/>
    </source>
</evidence>
<dbReference type="AlphaFoldDB" id="A0A0T9KKT8"/>
<proteinExistence type="predicted"/>
<dbReference type="PANTHER" id="PTHR38777">
    <property type="entry name" value="FELS-2 PROPHAGE PROTEIN"/>
    <property type="match status" value="1"/>
</dbReference>
<dbReference type="SUPFAM" id="SSF57716">
    <property type="entry name" value="Glucocorticoid receptor-like (DNA-binding domain)"/>
    <property type="match status" value="1"/>
</dbReference>
<feature type="zinc finger region" description="dksA C4-type" evidence="4">
    <location>
        <begin position="35"/>
        <end position="59"/>
    </location>
</feature>
<reference evidence="6 7" key="1">
    <citation type="submission" date="2015-03" db="EMBL/GenBank/DDBJ databases">
        <authorList>
            <person name="Murphy D."/>
        </authorList>
    </citation>
    <scope>NUCLEOTIDE SEQUENCE [LARGE SCALE GENOMIC DNA]</scope>
    <source>
        <strain evidence="6 7">FCF326</strain>
    </source>
</reference>
<organism evidence="6 7">
    <name type="scientific">Yersinia kristensenii</name>
    <dbReference type="NCBI Taxonomy" id="28152"/>
    <lineage>
        <taxon>Bacteria</taxon>
        <taxon>Pseudomonadati</taxon>
        <taxon>Pseudomonadota</taxon>
        <taxon>Gammaproteobacteria</taxon>
        <taxon>Enterobacterales</taxon>
        <taxon>Yersiniaceae</taxon>
        <taxon>Yersinia</taxon>
    </lineage>
</organism>
<dbReference type="EMBL" id="CPYI01000001">
    <property type="protein sequence ID" value="CNE09342.1"/>
    <property type="molecule type" value="Genomic_DNA"/>
</dbReference>
<evidence type="ECO:0000256" key="1">
    <source>
        <dbReference type="ARBA" id="ARBA00022723"/>
    </source>
</evidence>
<dbReference type="InterPro" id="IPR012783">
    <property type="entry name" value="Znf_C4_TraR"/>
</dbReference>
<name>A0A0T9KKT8_YERKR</name>
<evidence type="ECO:0000256" key="4">
    <source>
        <dbReference type="PROSITE-ProRule" id="PRU00510"/>
    </source>
</evidence>
<sequence length="73" mass="8235">MPDMFDHSQELQQLQLEHQIAAARTNTLMPSAFICADCDSPIPEARRAALPSVQCCVHCQQIRELKAAHYRSI</sequence>
<feature type="domain" description="Zinc finger DksA/TraR C4-type" evidence="5">
    <location>
        <begin position="34"/>
        <end position="64"/>
    </location>
</feature>
<keyword evidence="2" id="KW-0863">Zinc-finger</keyword>
<dbReference type="InterPro" id="IPR000962">
    <property type="entry name" value="Znf_DskA_TraR"/>
</dbReference>
<dbReference type="GO" id="GO:0008270">
    <property type="term" value="F:zinc ion binding"/>
    <property type="evidence" value="ECO:0007669"/>
    <property type="project" value="UniProtKB-KW"/>
</dbReference>
<protein>
    <submittedName>
        <fullName evidence="6">DnaK suppressor protein</fullName>
    </submittedName>
</protein>